<dbReference type="EMBL" id="KV423991">
    <property type="protein sequence ID" value="KZT55632.1"/>
    <property type="molecule type" value="Genomic_DNA"/>
</dbReference>
<evidence type="ECO:0000313" key="2">
    <source>
        <dbReference type="Proteomes" id="UP000076842"/>
    </source>
</evidence>
<dbReference type="SUPFAM" id="SSF52266">
    <property type="entry name" value="SGNH hydrolase"/>
    <property type="match status" value="1"/>
</dbReference>
<keyword evidence="2" id="KW-1185">Reference proteome</keyword>
<evidence type="ECO:0000313" key="1">
    <source>
        <dbReference type="EMBL" id="KZT55632.1"/>
    </source>
</evidence>
<proteinExistence type="predicted"/>
<gene>
    <name evidence="1" type="ORF">CALCODRAFT_509987</name>
</gene>
<organism evidence="1 2">
    <name type="scientific">Calocera cornea HHB12733</name>
    <dbReference type="NCBI Taxonomy" id="1353952"/>
    <lineage>
        <taxon>Eukaryota</taxon>
        <taxon>Fungi</taxon>
        <taxon>Dikarya</taxon>
        <taxon>Basidiomycota</taxon>
        <taxon>Agaricomycotina</taxon>
        <taxon>Dacrymycetes</taxon>
        <taxon>Dacrymycetales</taxon>
        <taxon>Dacrymycetaceae</taxon>
        <taxon>Calocera</taxon>
    </lineage>
</organism>
<protein>
    <recommendedName>
        <fullName evidence="3">Capsular associated protein</fullName>
    </recommendedName>
</protein>
<dbReference type="Proteomes" id="UP000076842">
    <property type="component" value="Unassembled WGS sequence"/>
</dbReference>
<evidence type="ECO:0008006" key="3">
    <source>
        <dbReference type="Google" id="ProtNLM"/>
    </source>
</evidence>
<dbReference type="AlphaFoldDB" id="A0A165EW03"/>
<dbReference type="PANTHER" id="PTHR34407">
    <property type="entry name" value="EXPRESSED PROTEIN"/>
    <property type="match status" value="1"/>
</dbReference>
<sequence length="506" mass="55726">MFTRPTLLLRKPAASLTGVLLLLSGLLIYAFLAPGPYRPLDRLDLLHLPHVPSLLRPPSLSPPAQGSSSSSSAYYSSWNRPQIPGYCDPGSADDVWAHKYTEENLLLSRAFGASGTRFRRLVQKAMRGEPVKMGVIGGSVSRGRNVLPSETYHARIFRMWNETFFPHPGNTLVDGSKAATGSRYFSMCFGSHIDEDVDLVLVELSINDQRGNRLMENALAWETLVRALLELPNAPAVISTSTFALQFIQGLGVGGDVHLGVANYYDIPVISLRNPILPYLFADPGLEWKMFGYSKGIDRRHMNALGHEMLADFTTHWMRDQVCKVLSERDAPPRVESAEPSWWTAPVDMGEVPRLRMTDVWLKVNETQISLQPSCRSTTTTPRLEPSSASPDWHFEEAPLGKAYWSADVPGAQISFDVTTVEGRVGVFFLRSPKLGLGNARCWVDGKSTVGETAVGFWEKEQSVADYVELAELLEPGKHTVTCEVTTGTRDPGGGHAVKIMGLASV</sequence>
<dbReference type="PANTHER" id="PTHR34407:SF1">
    <property type="entry name" value="SGNH HYDROLASE-TYPE ESTERASE DOMAIN-CONTAINING PROTEIN"/>
    <property type="match status" value="1"/>
</dbReference>
<reference evidence="1 2" key="1">
    <citation type="journal article" date="2016" name="Mol. Biol. Evol.">
        <title>Comparative Genomics of Early-Diverging Mushroom-Forming Fungi Provides Insights into the Origins of Lignocellulose Decay Capabilities.</title>
        <authorList>
            <person name="Nagy L.G."/>
            <person name="Riley R."/>
            <person name="Tritt A."/>
            <person name="Adam C."/>
            <person name="Daum C."/>
            <person name="Floudas D."/>
            <person name="Sun H."/>
            <person name="Yadav J.S."/>
            <person name="Pangilinan J."/>
            <person name="Larsson K.H."/>
            <person name="Matsuura K."/>
            <person name="Barry K."/>
            <person name="Labutti K."/>
            <person name="Kuo R."/>
            <person name="Ohm R.A."/>
            <person name="Bhattacharya S.S."/>
            <person name="Shirouzu T."/>
            <person name="Yoshinaga Y."/>
            <person name="Martin F.M."/>
            <person name="Grigoriev I.V."/>
            <person name="Hibbett D.S."/>
        </authorList>
    </citation>
    <scope>NUCLEOTIDE SEQUENCE [LARGE SCALE GENOMIC DNA]</scope>
    <source>
        <strain evidence="1 2">HHB12733</strain>
    </source>
</reference>
<dbReference type="InParanoid" id="A0A165EW03"/>
<dbReference type="OrthoDB" id="544608at2759"/>
<accession>A0A165EW03</accession>
<dbReference type="CDD" id="cd00229">
    <property type="entry name" value="SGNH_hydrolase"/>
    <property type="match status" value="1"/>
</dbReference>
<name>A0A165EW03_9BASI</name>